<accession>A0A9P9Y7L5</accession>
<comment type="caution">
    <text evidence="1">The sequence shown here is derived from an EMBL/GenBank/DDBJ whole genome shotgun (WGS) entry which is preliminary data.</text>
</comment>
<gene>
    <name evidence="1" type="ORF">J7T54_008055</name>
</gene>
<proteinExistence type="predicted"/>
<dbReference type="EMBL" id="JAGIXG020000003">
    <property type="protein sequence ID" value="KAI6784961.1"/>
    <property type="molecule type" value="Genomic_DNA"/>
</dbReference>
<name>A0A9P9Y7L5_9HYPO</name>
<protein>
    <submittedName>
        <fullName evidence="1">Amidase signature domain-containing protein</fullName>
    </submittedName>
</protein>
<dbReference type="InterPro" id="IPR036928">
    <property type="entry name" value="AS_sf"/>
</dbReference>
<organism evidence="1 2">
    <name type="scientific">Emericellopsis cladophorae</name>
    <dbReference type="NCBI Taxonomy" id="2686198"/>
    <lineage>
        <taxon>Eukaryota</taxon>
        <taxon>Fungi</taxon>
        <taxon>Dikarya</taxon>
        <taxon>Ascomycota</taxon>
        <taxon>Pezizomycotina</taxon>
        <taxon>Sordariomycetes</taxon>
        <taxon>Hypocreomycetidae</taxon>
        <taxon>Hypocreales</taxon>
        <taxon>Bionectriaceae</taxon>
        <taxon>Emericellopsis</taxon>
    </lineage>
</organism>
<keyword evidence="2" id="KW-1185">Reference proteome</keyword>
<dbReference type="SUPFAM" id="SSF75304">
    <property type="entry name" value="Amidase signature (AS) enzymes"/>
    <property type="match status" value="1"/>
</dbReference>
<dbReference type="GeneID" id="75834527"/>
<reference evidence="1" key="1">
    <citation type="journal article" date="2021" name="J Fungi (Basel)">
        <title>Genomic and Metabolomic Analyses of the Marine Fungus Emericellopsis cladophorae: Insights into Saltwater Adaptability Mechanisms and Its Biosynthetic Potential.</title>
        <authorList>
            <person name="Goncalves M.F.M."/>
            <person name="Hilario S."/>
            <person name="Van de Peer Y."/>
            <person name="Esteves A.C."/>
            <person name="Alves A."/>
        </authorList>
    </citation>
    <scope>NUCLEOTIDE SEQUENCE</scope>
    <source>
        <strain evidence="1">MUM 19.33</strain>
    </source>
</reference>
<evidence type="ECO:0000313" key="1">
    <source>
        <dbReference type="EMBL" id="KAI6784961.1"/>
    </source>
</evidence>
<dbReference type="PANTHER" id="PTHR46310">
    <property type="entry name" value="AMIDASE 1"/>
    <property type="match status" value="1"/>
</dbReference>
<reference evidence="1" key="2">
    <citation type="submission" date="2022-07" db="EMBL/GenBank/DDBJ databases">
        <authorList>
            <person name="Goncalves M.F.M."/>
            <person name="Hilario S."/>
            <person name="Van De Peer Y."/>
            <person name="Esteves A.C."/>
            <person name="Alves A."/>
        </authorList>
    </citation>
    <scope>NUCLEOTIDE SEQUENCE</scope>
    <source>
        <strain evidence="1">MUM 19.33</strain>
    </source>
</reference>
<dbReference type="OrthoDB" id="5423360at2759"/>
<dbReference type="RefSeq" id="XP_051365817.1">
    <property type="nucleotide sequence ID" value="XM_051502646.1"/>
</dbReference>
<dbReference type="Gene3D" id="3.90.1300.10">
    <property type="entry name" value="Amidase signature (AS) domain"/>
    <property type="match status" value="1"/>
</dbReference>
<sequence length="443" mass="50454">MAQGGLFASIAVPSTLYFRKDKDGLRGVRISISESMRLEGVRECFSNRDYTLFNRISAETNAMAQQLIDLGAAIVGQTKVPELLAGCWRDSSKPWNPRGDQLQDSGAGSPGAAVSVAGYDWLQMAFAVDCKTAFFWMISNINELSSEGDQLFNDDFDGYGVAARSFADLQFACSAISQKTTLKSLVQSSRSQVITKVISLDWGTAGEDRMSSEQRNCLEQLYRKISRVLNVRIESMSLEEEWQRHKPTGPDMLEEAPYELLSRTWRHYFDDFWVYFKRWHGREPFADIQTYRSRDLGDLDEEQATCLRNDLIAFRHWFRNLVEAKSMNSNERPLIIIPDIVVEPSFRRHEDTPDPEVLTYSQFLTHWLSPITRCSQVVVPFSQIEIPLESNFEIKEWALPVTVSFLSTNDASDLLESVQNIIECCTSEVQTGGWTFPQDFTSQ</sequence>
<dbReference type="Proteomes" id="UP001055219">
    <property type="component" value="Unassembled WGS sequence"/>
</dbReference>
<dbReference type="PANTHER" id="PTHR46310:SF7">
    <property type="entry name" value="AMIDASE 1"/>
    <property type="match status" value="1"/>
</dbReference>
<evidence type="ECO:0000313" key="2">
    <source>
        <dbReference type="Proteomes" id="UP001055219"/>
    </source>
</evidence>
<dbReference type="AlphaFoldDB" id="A0A9P9Y7L5"/>